<dbReference type="SUPFAM" id="SSF56487">
    <property type="entry name" value="SRCR-like"/>
    <property type="match status" value="2"/>
</dbReference>
<accession>A0AAV2GWY5</accession>
<feature type="disulfide bond" evidence="9">
    <location>
        <begin position="176"/>
        <end position="240"/>
    </location>
</feature>
<keyword evidence="4" id="KW-0677">Repeat</keyword>
<dbReference type="Gene3D" id="2.120.10.30">
    <property type="entry name" value="TolB, C-terminal domain"/>
    <property type="match status" value="2"/>
</dbReference>
<dbReference type="PROSITE" id="PS51120">
    <property type="entry name" value="LDLRB"/>
    <property type="match status" value="2"/>
</dbReference>
<feature type="domain" description="SRCR" evidence="11">
    <location>
        <begin position="149"/>
        <end position="251"/>
    </location>
</feature>
<evidence type="ECO:0000259" key="11">
    <source>
        <dbReference type="PROSITE" id="PS50287"/>
    </source>
</evidence>
<evidence type="ECO:0000256" key="2">
    <source>
        <dbReference type="ARBA" id="ARBA00022692"/>
    </source>
</evidence>
<dbReference type="PROSITE" id="PS50287">
    <property type="entry name" value="SRCR_2"/>
    <property type="match status" value="2"/>
</dbReference>
<evidence type="ECO:0000256" key="5">
    <source>
        <dbReference type="ARBA" id="ARBA00022989"/>
    </source>
</evidence>
<dbReference type="Gene3D" id="3.10.250.10">
    <property type="entry name" value="SRCR-like domain"/>
    <property type="match status" value="2"/>
</dbReference>
<evidence type="ECO:0000256" key="3">
    <source>
        <dbReference type="ARBA" id="ARBA00022729"/>
    </source>
</evidence>
<dbReference type="SMART" id="SM00202">
    <property type="entry name" value="SR"/>
    <property type="match status" value="2"/>
</dbReference>
<evidence type="ECO:0000256" key="7">
    <source>
        <dbReference type="ARBA" id="ARBA00023157"/>
    </source>
</evidence>
<keyword evidence="3" id="KW-0732">Signal</keyword>
<dbReference type="SMART" id="SM00135">
    <property type="entry name" value="LY"/>
    <property type="match status" value="7"/>
</dbReference>
<evidence type="ECO:0000256" key="9">
    <source>
        <dbReference type="PROSITE-ProRule" id="PRU00196"/>
    </source>
</evidence>
<evidence type="ECO:0000256" key="6">
    <source>
        <dbReference type="ARBA" id="ARBA00023136"/>
    </source>
</evidence>
<keyword evidence="8" id="KW-0325">Glycoprotein</keyword>
<feature type="repeat" description="LDL-receptor class B" evidence="10">
    <location>
        <begin position="782"/>
        <end position="825"/>
    </location>
</feature>
<protein>
    <recommendedName>
        <fullName evidence="11">SRCR domain-containing protein</fullName>
    </recommendedName>
</protein>
<reference evidence="12 13" key="1">
    <citation type="submission" date="2024-04" db="EMBL/GenBank/DDBJ databases">
        <authorList>
            <consortium name="Genoscope - CEA"/>
            <person name="William W."/>
        </authorList>
    </citation>
    <scope>NUCLEOTIDE SEQUENCE [LARGE SCALE GENOMIC DNA]</scope>
</reference>
<evidence type="ECO:0000256" key="1">
    <source>
        <dbReference type="ARBA" id="ARBA00004167"/>
    </source>
</evidence>
<dbReference type="InterPro" id="IPR011042">
    <property type="entry name" value="6-blade_b-propeller_TolB-like"/>
</dbReference>
<keyword evidence="7 9" id="KW-1015">Disulfide bond</keyword>
<gene>
    <name evidence="12" type="ORF">GSLYS_00000070001</name>
</gene>
<dbReference type="FunFam" id="3.10.250.10:FF:000016">
    <property type="entry name" value="Scavenger receptor cysteine-rich protein type 12"/>
    <property type="match status" value="2"/>
</dbReference>
<comment type="caution">
    <text evidence="12">The sequence shown here is derived from an EMBL/GenBank/DDBJ whole genome shotgun (WGS) entry which is preliminary data.</text>
</comment>
<sequence length="911" mass="99856">MMDTQKSSLYKRGIPFISATLAALLSISGGGVHGLSCYSCSITSDPTSCTTLQECSSGSQCFTEMIKEGMAGDLHDFYNMGCEKNQPCDFNNTGEIIGRRRGQGSEDIFYRSRRDVMCKKCCNTTNCNLNLCTATTVPPFTPFAPNIYLRLAPSSYQNNFEGIIEAYYDNRWGTICSDQWSVMNAKVVCGMLGFPGAGATTKNGSLLSATVQQNLPNIMCSGNESSIVDCHHGPVGNHSCLQTQDAGVTCSLENTEDDIMFLLDKSNNKIARLDVRTQSYGYIEMEYSFYPGPLDYDPVEERLYFAEGVFNQIISTRFDGSDIRNVLDSTLTSRGENLRLDPVNRKLFIVIDALVSVNLDGTGYKRLITTDIDGLRGLAVHPATQTVFFSNVGNPPKLESSHYDGSNRTVLVRTNISYPQTIAIDYTTNTLYYADTQLGTIVSMDLHGNGRKVIYQDSSTHIYCIDVFGDFIYFTDWTKKTPMRVHLNGTSLQPVGAPSFNLPTQIRLFSKHRSEVPGTVTKSAFSFDPAQVFVRLIGVSDWTSGQIQVYNNGRWGSVCDGGWNDQDAQVACHVLGFNRTQAKAQTTHQKPSGGGLGMSSLDLVNCTGQEDQLAHCGTEPHHWDLHDCSQSGLAGATCETPGALVPKFDNFIVFYDVSYQQLVKIDLNYPSSVASPTKLNIEKVSIGYVPDDQKIYFSGDQDGTFDIWVANRTGSVMKSFGSAIPAGSVIEGLSADKAKNILVYTDSGHGAVVAIALDGTGLKNISTGISEPKGLALDKRHGVVYWSDCKYPAKIEGSNYDGSNRRTLLNSSLESPNAIAIDADAGLVYFCDDGTKTIEVVNTSGRSRKVLHRDYRSQCSGVSLTSKYIYYSDSAERNIVRLNRDGSHQMPLGPDKMTSIYGLFAFENKFT</sequence>
<dbReference type="CDD" id="cd00117">
    <property type="entry name" value="TFP"/>
    <property type="match status" value="1"/>
</dbReference>
<feature type="repeat" description="LDL-receptor class B" evidence="10">
    <location>
        <begin position="385"/>
        <end position="428"/>
    </location>
</feature>
<dbReference type="InterPro" id="IPR000033">
    <property type="entry name" value="LDLR_classB_rpt"/>
</dbReference>
<dbReference type="InterPro" id="IPR001190">
    <property type="entry name" value="SRCR"/>
</dbReference>
<proteinExistence type="predicted"/>
<evidence type="ECO:0000256" key="4">
    <source>
        <dbReference type="ARBA" id="ARBA00022737"/>
    </source>
</evidence>
<dbReference type="PROSITE" id="PS00420">
    <property type="entry name" value="SRCR_1"/>
    <property type="match status" value="1"/>
</dbReference>
<feature type="domain" description="SRCR" evidence="11">
    <location>
        <begin position="534"/>
        <end position="639"/>
    </location>
</feature>
<evidence type="ECO:0000256" key="8">
    <source>
        <dbReference type="ARBA" id="ARBA00023180"/>
    </source>
</evidence>
<dbReference type="SUPFAM" id="SSF63825">
    <property type="entry name" value="YWTD domain"/>
    <property type="match status" value="2"/>
</dbReference>
<keyword evidence="2" id="KW-0812">Transmembrane</keyword>
<feature type="disulfide bond" evidence="9">
    <location>
        <begin position="189"/>
        <end position="250"/>
    </location>
</feature>
<dbReference type="PANTHER" id="PTHR46513">
    <property type="entry name" value="VITELLOGENIN RECEPTOR-LIKE PROTEIN-RELATED-RELATED"/>
    <property type="match status" value="1"/>
</dbReference>
<dbReference type="Proteomes" id="UP001497497">
    <property type="component" value="Unassembled WGS sequence"/>
</dbReference>
<dbReference type="GO" id="GO:0042813">
    <property type="term" value="F:Wnt receptor activity"/>
    <property type="evidence" value="ECO:0007669"/>
    <property type="project" value="TreeGrafter"/>
</dbReference>
<dbReference type="InterPro" id="IPR036772">
    <property type="entry name" value="SRCR-like_dom_sf"/>
</dbReference>
<comment type="caution">
    <text evidence="9">Lacks conserved residue(s) required for the propagation of feature annotation.</text>
</comment>
<dbReference type="Pfam" id="PF00058">
    <property type="entry name" value="Ldl_recept_b"/>
    <property type="match status" value="2"/>
</dbReference>
<dbReference type="PANTHER" id="PTHR46513:SF13">
    <property type="entry name" value="EGF-LIKE DOMAIN-CONTAINING PROTEIN"/>
    <property type="match status" value="1"/>
</dbReference>
<comment type="subcellular location">
    <subcellularLocation>
        <location evidence="1">Membrane</location>
        <topology evidence="1">Single-pass membrane protein</topology>
    </subcellularLocation>
</comment>
<organism evidence="12 13">
    <name type="scientific">Lymnaea stagnalis</name>
    <name type="common">Great pond snail</name>
    <name type="synonym">Helix stagnalis</name>
    <dbReference type="NCBI Taxonomy" id="6523"/>
    <lineage>
        <taxon>Eukaryota</taxon>
        <taxon>Metazoa</taxon>
        <taxon>Spiralia</taxon>
        <taxon>Lophotrochozoa</taxon>
        <taxon>Mollusca</taxon>
        <taxon>Gastropoda</taxon>
        <taxon>Heterobranchia</taxon>
        <taxon>Euthyneura</taxon>
        <taxon>Panpulmonata</taxon>
        <taxon>Hygrophila</taxon>
        <taxon>Lymnaeoidea</taxon>
        <taxon>Lymnaeidae</taxon>
        <taxon>Lymnaea</taxon>
    </lineage>
</organism>
<dbReference type="InterPro" id="IPR050778">
    <property type="entry name" value="Cueball_EGF_LRP_Nidogen"/>
</dbReference>
<name>A0AAV2GWY5_LYMST</name>
<dbReference type="PRINTS" id="PR00258">
    <property type="entry name" value="SPERACTRCPTR"/>
</dbReference>
<keyword evidence="5" id="KW-1133">Transmembrane helix</keyword>
<dbReference type="GO" id="GO:0005886">
    <property type="term" value="C:plasma membrane"/>
    <property type="evidence" value="ECO:0007669"/>
    <property type="project" value="TreeGrafter"/>
</dbReference>
<keyword evidence="13" id="KW-1185">Reference proteome</keyword>
<dbReference type="GO" id="GO:0017147">
    <property type="term" value="F:Wnt-protein binding"/>
    <property type="evidence" value="ECO:0007669"/>
    <property type="project" value="TreeGrafter"/>
</dbReference>
<dbReference type="GO" id="GO:0060070">
    <property type="term" value="P:canonical Wnt signaling pathway"/>
    <property type="evidence" value="ECO:0007669"/>
    <property type="project" value="TreeGrafter"/>
</dbReference>
<keyword evidence="6" id="KW-0472">Membrane</keyword>
<feature type="disulfide bond" evidence="9">
    <location>
        <begin position="606"/>
        <end position="616"/>
    </location>
</feature>
<dbReference type="EMBL" id="CAXITT010000001">
    <property type="protein sequence ID" value="CAL1525893.1"/>
    <property type="molecule type" value="Genomic_DNA"/>
</dbReference>
<dbReference type="Pfam" id="PF00530">
    <property type="entry name" value="SRCR"/>
    <property type="match status" value="2"/>
</dbReference>
<evidence type="ECO:0000256" key="10">
    <source>
        <dbReference type="PROSITE-ProRule" id="PRU00461"/>
    </source>
</evidence>
<dbReference type="AlphaFoldDB" id="A0AAV2GWY5"/>
<evidence type="ECO:0000313" key="13">
    <source>
        <dbReference type="Proteomes" id="UP001497497"/>
    </source>
</evidence>
<evidence type="ECO:0000313" key="12">
    <source>
        <dbReference type="EMBL" id="CAL1525893.1"/>
    </source>
</evidence>
<feature type="disulfide bond" evidence="9">
    <location>
        <begin position="220"/>
        <end position="230"/>
    </location>
</feature>